<feature type="compositionally biased region" description="Polar residues" evidence="1">
    <location>
        <begin position="69"/>
        <end position="79"/>
    </location>
</feature>
<dbReference type="RefSeq" id="WP_219679891.1">
    <property type="nucleotide sequence ID" value="NZ_JAESHX010000059.1"/>
</dbReference>
<evidence type="ECO:0000313" key="2">
    <source>
        <dbReference type="EMBL" id="MBW5893118.1"/>
    </source>
</evidence>
<comment type="caution">
    <text evidence="2">The sequence shown here is derived from an EMBL/GenBank/DDBJ whole genome shotgun (WGS) entry which is preliminary data.</text>
</comment>
<dbReference type="EMBL" id="JAESHX010000059">
    <property type="protein sequence ID" value="MBW5893118.1"/>
    <property type="molecule type" value="Genomic_DNA"/>
</dbReference>
<dbReference type="Pfam" id="PF03864">
    <property type="entry name" value="Phage_cap_E"/>
    <property type="match status" value="1"/>
</dbReference>
<evidence type="ECO:0000256" key="1">
    <source>
        <dbReference type="SAM" id="MobiDB-lite"/>
    </source>
</evidence>
<name>A0AAW4P1G1_9GAMM</name>
<accession>A0AAW4P1G1</accession>
<reference evidence="2" key="2">
    <citation type="submission" date="2021-01" db="EMBL/GenBank/DDBJ databases">
        <authorList>
            <person name="Vargas Peralta D."/>
        </authorList>
    </citation>
    <scope>NUCLEOTIDE SEQUENCE</scope>
    <source>
        <strain evidence="2">A3</strain>
    </source>
</reference>
<sequence length="308" mass="33465">MAAPFPIDPHLTSIAIAYRNASLIADSVLPRVPVGKSEFKWWEYDLADGFTLPNTSVGRTSQPNQVEFNATEETSSTSDYALDSPVPQSDIDNAPKNYDPLGRAAEQVSDLIELDREVRTARTVFSANTYSASNKETVATAAQWDKADSKPVRSIVTALDKMIMRPNVAIFGRSTATALRMNPSVVKAYNGSTGDDGMVPLQFLRDLLELEEILVGSAFVNIARPGQKPQLQRTWANHAAFIYRNKLANTQGGVTFGLTAQFGTRISGSIPDSDMGMRGGQRVRVGESVKELVIAPDVGYFFQNAVAG</sequence>
<dbReference type="AlphaFoldDB" id="A0AAW4P1G1"/>
<dbReference type="InterPro" id="IPR053738">
    <property type="entry name" value="Lambda_capsid_assembly"/>
</dbReference>
<evidence type="ECO:0000313" key="3">
    <source>
        <dbReference type="Proteomes" id="UP000696310"/>
    </source>
</evidence>
<proteinExistence type="predicted"/>
<feature type="region of interest" description="Disordered" evidence="1">
    <location>
        <begin position="69"/>
        <end position="88"/>
    </location>
</feature>
<dbReference type="Gene3D" id="3.90.1690.10">
    <property type="entry name" value="phage-related protein like domain"/>
    <property type="match status" value="1"/>
</dbReference>
<reference evidence="2" key="1">
    <citation type="journal article" date="2021" name="bioRxiv">
        <title>Identification of Pectobacterium species isolated from the soft rot of tetecho (Neobuxbaumia tetetzo), a columnar cactus, and associated metagenomics.</title>
        <authorList>
            <person name="Vargas-Peralta D."/>
            <person name="Narvaez-Barragan D.A."/>
            <person name="de Sandozequi A."/>
            <person name="Romero-Gutierrez M.F."/>
            <person name="Segovia L."/>
            <person name="Martinez-Anaya C."/>
            <person name="Alcaraz L.D."/>
            <person name="de la Torre Almaraz R."/>
        </authorList>
    </citation>
    <scope>NUCLEOTIDE SEQUENCE</scope>
    <source>
        <strain evidence="2">A3</strain>
    </source>
</reference>
<gene>
    <name evidence="2" type="ORF">IM880_12925</name>
</gene>
<organism evidence="2 3">
    <name type="scientific">Pectobacterium polaris</name>
    <dbReference type="NCBI Taxonomy" id="2042057"/>
    <lineage>
        <taxon>Bacteria</taxon>
        <taxon>Pseudomonadati</taxon>
        <taxon>Pseudomonadota</taxon>
        <taxon>Gammaproteobacteria</taxon>
        <taxon>Enterobacterales</taxon>
        <taxon>Pectobacteriaceae</taxon>
        <taxon>Pectobacterium</taxon>
    </lineage>
</organism>
<dbReference type="InterPro" id="IPR005564">
    <property type="entry name" value="Major_capsid_GpE"/>
</dbReference>
<protein>
    <submittedName>
        <fullName evidence="2">Phage capsid protein</fullName>
    </submittedName>
</protein>
<dbReference type="Proteomes" id="UP000696310">
    <property type="component" value="Unassembled WGS sequence"/>
</dbReference>